<dbReference type="EMBL" id="JBBPBN010000015">
    <property type="protein sequence ID" value="KAK9022378.1"/>
    <property type="molecule type" value="Genomic_DNA"/>
</dbReference>
<accession>A0ABR2SB08</accession>
<evidence type="ECO:0000313" key="2">
    <source>
        <dbReference type="Proteomes" id="UP001396334"/>
    </source>
</evidence>
<sequence length="116" mass="13332">MMGMGLDLERHGVKLPEDMRTMVLIECLPESWNDVVTSITFDLGFDEDLLGFDNVSKRLQNVGHWKQLKRARHDGESSSRDGSGFWIPRSLMMDKQKQWAKDNCSFFALQVAELVI</sequence>
<keyword evidence="2" id="KW-1185">Reference proteome</keyword>
<gene>
    <name evidence="1" type="ORF">V6N11_002650</name>
</gene>
<evidence type="ECO:0000313" key="1">
    <source>
        <dbReference type="EMBL" id="KAK9022378.1"/>
    </source>
</evidence>
<proteinExistence type="predicted"/>
<organism evidence="1 2">
    <name type="scientific">Hibiscus sabdariffa</name>
    <name type="common">roselle</name>
    <dbReference type="NCBI Taxonomy" id="183260"/>
    <lineage>
        <taxon>Eukaryota</taxon>
        <taxon>Viridiplantae</taxon>
        <taxon>Streptophyta</taxon>
        <taxon>Embryophyta</taxon>
        <taxon>Tracheophyta</taxon>
        <taxon>Spermatophyta</taxon>
        <taxon>Magnoliopsida</taxon>
        <taxon>eudicotyledons</taxon>
        <taxon>Gunneridae</taxon>
        <taxon>Pentapetalae</taxon>
        <taxon>rosids</taxon>
        <taxon>malvids</taxon>
        <taxon>Malvales</taxon>
        <taxon>Malvaceae</taxon>
        <taxon>Malvoideae</taxon>
        <taxon>Hibiscus</taxon>
    </lineage>
</organism>
<dbReference type="Proteomes" id="UP001396334">
    <property type="component" value="Unassembled WGS sequence"/>
</dbReference>
<name>A0ABR2SB08_9ROSI</name>
<comment type="caution">
    <text evidence="1">The sequence shown here is derived from an EMBL/GenBank/DDBJ whole genome shotgun (WGS) entry which is preliminary data.</text>
</comment>
<reference evidence="1 2" key="1">
    <citation type="journal article" date="2024" name="G3 (Bethesda)">
        <title>Genome assembly of Hibiscus sabdariffa L. provides insights into metabolisms of medicinal natural products.</title>
        <authorList>
            <person name="Kim T."/>
        </authorList>
    </citation>
    <scope>NUCLEOTIDE SEQUENCE [LARGE SCALE GENOMIC DNA]</scope>
    <source>
        <strain evidence="1">TK-2024</strain>
        <tissue evidence="1">Old leaves</tissue>
    </source>
</reference>
<protein>
    <submittedName>
        <fullName evidence="1">Uncharacterized protein</fullName>
    </submittedName>
</protein>